<evidence type="ECO:0000256" key="3">
    <source>
        <dbReference type="ARBA" id="ARBA00022692"/>
    </source>
</evidence>
<dbReference type="Gene3D" id="1.20.1600.10">
    <property type="entry name" value="Outer membrane efflux proteins (OEP)"/>
    <property type="match status" value="1"/>
</dbReference>
<dbReference type="AlphaFoldDB" id="A0A5K7S773"/>
<sequence length="421" mass="48264">MKIIKLLFIAMLFPAHLLMAQEAVTLEQCQNWARESHPVLKQLDLYQQILDLKNENNATSFLPQISLNGQATYQSAVTKIGISLPNIKIPSVDKDQYKVYLDFKQTIWDGGLSKAKERINNVENAGNLQQTEVELYQVKEKVNQFFFTSFLIQENLKILEKKTETLSERRKSMESAVNNGMVLSSELDQLLAELIKTEQTVIELKSNNETVLYALSILTGKTTEQLNYLKLPDELTVTNLPIKRPELDMFSKQNELLSANSEILQKQRNPKLFGFGQAGYGRPGMNMLSTKFDTYYLVGLGFSWNVLDWKTTSRQKQMIKLQQDIVQTKQESFVRNIDLATDQQTKQINQIAELLKTDQELIVIRERITKTSASKLENGSITMADYIQDLNAETTARLMLETRKIQLKEARIKLENIRGVQ</sequence>
<proteinExistence type="predicted"/>
<evidence type="ECO:0000256" key="7">
    <source>
        <dbReference type="SAM" id="SignalP"/>
    </source>
</evidence>
<keyword evidence="6" id="KW-0175">Coiled coil</keyword>
<protein>
    <submittedName>
        <fullName evidence="8">Outer membrane efflux protein</fullName>
    </submittedName>
</protein>
<dbReference type="PANTHER" id="PTHR30026">
    <property type="entry name" value="OUTER MEMBRANE PROTEIN TOLC"/>
    <property type="match status" value="1"/>
</dbReference>
<dbReference type="GO" id="GO:1990281">
    <property type="term" value="C:efflux pump complex"/>
    <property type="evidence" value="ECO:0007669"/>
    <property type="project" value="TreeGrafter"/>
</dbReference>
<dbReference type="SUPFAM" id="SSF56954">
    <property type="entry name" value="Outer membrane efflux proteins (OEP)"/>
    <property type="match status" value="1"/>
</dbReference>
<comment type="subcellular location">
    <subcellularLocation>
        <location evidence="1">Cell outer membrane</location>
    </subcellularLocation>
</comment>
<feature type="chain" id="PRO_5024426079" evidence="7">
    <location>
        <begin position="21"/>
        <end position="421"/>
    </location>
</feature>
<dbReference type="PANTHER" id="PTHR30026:SF20">
    <property type="entry name" value="OUTER MEMBRANE PROTEIN TOLC"/>
    <property type="match status" value="1"/>
</dbReference>
<keyword evidence="2" id="KW-1134">Transmembrane beta strand</keyword>
<organism evidence="8 9">
    <name type="scientific">Aquipluma nitroreducens</name>
    <dbReference type="NCBI Taxonomy" id="2010828"/>
    <lineage>
        <taxon>Bacteria</taxon>
        <taxon>Pseudomonadati</taxon>
        <taxon>Bacteroidota</taxon>
        <taxon>Bacteroidia</taxon>
        <taxon>Marinilabiliales</taxon>
        <taxon>Prolixibacteraceae</taxon>
        <taxon>Aquipluma</taxon>
    </lineage>
</organism>
<dbReference type="EMBL" id="AP018694">
    <property type="protein sequence ID" value="BBE17289.1"/>
    <property type="molecule type" value="Genomic_DNA"/>
</dbReference>
<keyword evidence="7" id="KW-0732">Signal</keyword>
<gene>
    <name evidence="8" type="ORF">AQPE_1438</name>
</gene>
<keyword evidence="9" id="KW-1185">Reference proteome</keyword>
<keyword evidence="5" id="KW-0998">Cell outer membrane</keyword>
<evidence type="ECO:0000256" key="1">
    <source>
        <dbReference type="ARBA" id="ARBA00004442"/>
    </source>
</evidence>
<dbReference type="GO" id="GO:0015562">
    <property type="term" value="F:efflux transmembrane transporter activity"/>
    <property type="evidence" value="ECO:0007669"/>
    <property type="project" value="InterPro"/>
</dbReference>
<feature type="signal peptide" evidence="7">
    <location>
        <begin position="1"/>
        <end position="20"/>
    </location>
</feature>
<evidence type="ECO:0000313" key="8">
    <source>
        <dbReference type="EMBL" id="BBE17289.1"/>
    </source>
</evidence>
<dbReference type="InterPro" id="IPR051906">
    <property type="entry name" value="TolC-like"/>
</dbReference>
<dbReference type="Proteomes" id="UP001193389">
    <property type="component" value="Chromosome"/>
</dbReference>
<evidence type="ECO:0000256" key="5">
    <source>
        <dbReference type="ARBA" id="ARBA00023237"/>
    </source>
</evidence>
<dbReference type="GO" id="GO:0015288">
    <property type="term" value="F:porin activity"/>
    <property type="evidence" value="ECO:0007669"/>
    <property type="project" value="TreeGrafter"/>
</dbReference>
<keyword evidence="3" id="KW-0812">Transmembrane</keyword>
<reference evidence="8" key="1">
    <citation type="journal article" date="2020" name="Int. J. Syst. Evol. Microbiol.">
        <title>Aquipluma nitroreducens gen. nov. sp. nov., a novel facultatively anaerobic bacterium isolated from a freshwater lake.</title>
        <authorList>
            <person name="Watanabe M."/>
            <person name="Kojima H."/>
            <person name="Fukui M."/>
        </authorList>
    </citation>
    <scope>NUCLEOTIDE SEQUENCE</scope>
    <source>
        <strain evidence="8">MeG22</strain>
    </source>
</reference>
<dbReference type="KEGG" id="anf:AQPE_1438"/>
<evidence type="ECO:0000313" key="9">
    <source>
        <dbReference type="Proteomes" id="UP001193389"/>
    </source>
</evidence>
<feature type="coiled-coil region" evidence="6">
    <location>
        <begin position="156"/>
        <end position="207"/>
    </location>
</feature>
<dbReference type="RefSeq" id="WP_318350301.1">
    <property type="nucleotide sequence ID" value="NZ_AP018694.1"/>
</dbReference>
<evidence type="ECO:0000256" key="2">
    <source>
        <dbReference type="ARBA" id="ARBA00022452"/>
    </source>
</evidence>
<name>A0A5K7S773_9BACT</name>
<evidence type="ECO:0000256" key="4">
    <source>
        <dbReference type="ARBA" id="ARBA00023136"/>
    </source>
</evidence>
<keyword evidence="4" id="KW-0472">Membrane</keyword>
<accession>A0A5K7S773</accession>
<dbReference type="GO" id="GO:0009279">
    <property type="term" value="C:cell outer membrane"/>
    <property type="evidence" value="ECO:0007669"/>
    <property type="project" value="UniProtKB-SubCell"/>
</dbReference>
<evidence type="ECO:0000256" key="6">
    <source>
        <dbReference type="SAM" id="Coils"/>
    </source>
</evidence>